<dbReference type="Proteomes" id="UP000299102">
    <property type="component" value="Unassembled WGS sequence"/>
</dbReference>
<dbReference type="OrthoDB" id="411823at2759"/>
<gene>
    <name evidence="1" type="ORF">EVAR_34630_1</name>
</gene>
<proteinExistence type="predicted"/>
<protein>
    <submittedName>
        <fullName evidence="1">Uncharacterized protein</fullName>
    </submittedName>
</protein>
<accession>A0A4C1VI58</accession>
<evidence type="ECO:0000313" key="1">
    <source>
        <dbReference type="EMBL" id="GBP37594.1"/>
    </source>
</evidence>
<sequence length="66" mass="7556">MVALQRSIRRMRNGKHRAQAGVAVNERADGLASRAALTKKTAVDYERFPLWQIKKVIMEASSEEWQ</sequence>
<name>A0A4C1VI58_EUMVA</name>
<reference evidence="1 2" key="1">
    <citation type="journal article" date="2019" name="Commun. Biol.">
        <title>The bagworm genome reveals a unique fibroin gene that provides high tensile strength.</title>
        <authorList>
            <person name="Kono N."/>
            <person name="Nakamura H."/>
            <person name="Ohtoshi R."/>
            <person name="Tomita M."/>
            <person name="Numata K."/>
            <person name="Arakawa K."/>
        </authorList>
    </citation>
    <scope>NUCLEOTIDE SEQUENCE [LARGE SCALE GENOMIC DNA]</scope>
</reference>
<organism evidence="1 2">
    <name type="scientific">Eumeta variegata</name>
    <name type="common">Bagworm moth</name>
    <name type="synonym">Eumeta japonica</name>
    <dbReference type="NCBI Taxonomy" id="151549"/>
    <lineage>
        <taxon>Eukaryota</taxon>
        <taxon>Metazoa</taxon>
        <taxon>Ecdysozoa</taxon>
        <taxon>Arthropoda</taxon>
        <taxon>Hexapoda</taxon>
        <taxon>Insecta</taxon>
        <taxon>Pterygota</taxon>
        <taxon>Neoptera</taxon>
        <taxon>Endopterygota</taxon>
        <taxon>Lepidoptera</taxon>
        <taxon>Glossata</taxon>
        <taxon>Ditrysia</taxon>
        <taxon>Tineoidea</taxon>
        <taxon>Psychidae</taxon>
        <taxon>Oiketicinae</taxon>
        <taxon>Eumeta</taxon>
    </lineage>
</organism>
<dbReference type="EMBL" id="BGZK01000336">
    <property type="protein sequence ID" value="GBP37594.1"/>
    <property type="molecule type" value="Genomic_DNA"/>
</dbReference>
<comment type="caution">
    <text evidence="1">The sequence shown here is derived from an EMBL/GenBank/DDBJ whole genome shotgun (WGS) entry which is preliminary data.</text>
</comment>
<evidence type="ECO:0000313" key="2">
    <source>
        <dbReference type="Proteomes" id="UP000299102"/>
    </source>
</evidence>
<dbReference type="AlphaFoldDB" id="A0A4C1VI58"/>
<keyword evidence="2" id="KW-1185">Reference proteome</keyword>